<dbReference type="CAZy" id="GT2">
    <property type="family name" value="Glycosyltransferase Family 2"/>
</dbReference>
<dbReference type="HOGENOM" id="CLU_067292_0_0_7"/>
<feature type="domain" description="Glycosyltransferase 2-like" evidence="4">
    <location>
        <begin position="11"/>
        <end position="120"/>
    </location>
</feature>
<sequence length="297" mass="33830">MEGNMSPTLHIAVVTYNRLASTVKCLESILSRTDADYRLTVVDNGSERDTVAYLLRLHNKKKIDDLYLFDHNMGVACGYNFALSVSREPFFVRLDNDIIIQDAAWAKVLMDVLTRQREVGTAGFHVWDNCPAETLAGLGDGDVFIARSFTTGACCMSRRDVHEKLGFWCEDYGLYGEEDKDFGFRLARAGLTAGYVDKWGKYVRHEHTPYETGGINELRNDKNRQEAQRMRRLNELLYAKGLRELFMPRKYDATLDGVRVSFSENPEYARFMEGVAKVGRKLEPVLAAQEDGKRQGR</sequence>
<dbReference type="STRING" id="573370.DMR_13650"/>
<proteinExistence type="inferred from homology"/>
<comment type="similarity">
    <text evidence="1">Belongs to the glycosyltransferase 2 family.</text>
</comment>
<dbReference type="SUPFAM" id="SSF53448">
    <property type="entry name" value="Nucleotide-diphospho-sugar transferases"/>
    <property type="match status" value="1"/>
</dbReference>
<evidence type="ECO:0000313" key="5">
    <source>
        <dbReference type="EMBL" id="BAH74856.1"/>
    </source>
</evidence>
<dbReference type="PANTHER" id="PTHR43179:SF12">
    <property type="entry name" value="GALACTOFURANOSYLTRANSFERASE GLFT2"/>
    <property type="match status" value="1"/>
</dbReference>
<organism evidence="5 6">
    <name type="scientific">Solidesulfovibrio magneticus (strain ATCC 700980 / DSM 13731 / RS-1)</name>
    <name type="common">Desulfovibrio magneticus</name>
    <dbReference type="NCBI Taxonomy" id="573370"/>
    <lineage>
        <taxon>Bacteria</taxon>
        <taxon>Pseudomonadati</taxon>
        <taxon>Thermodesulfobacteriota</taxon>
        <taxon>Desulfovibrionia</taxon>
        <taxon>Desulfovibrionales</taxon>
        <taxon>Desulfovibrionaceae</taxon>
        <taxon>Solidesulfovibrio</taxon>
    </lineage>
</organism>
<dbReference type="Proteomes" id="UP000009071">
    <property type="component" value="Chromosome"/>
</dbReference>
<evidence type="ECO:0000256" key="1">
    <source>
        <dbReference type="ARBA" id="ARBA00006739"/>
    </source>
</evidence>
<keyword evidence="2" id="KW-0328">Glycosyltransferase</keyword>
<evidence type="ECO:0000256" key="2">
    <source>
        <dbReference type="ARBA" id="ARBA00022676"/>
    </source>
</evidence>
<accession>C4XMR5</accession>
<gene>
    <name evidence="5" type="ordered locus">DMR_13650</name>
</gene>
<dbReference type="Gene3D" id="3.90.550.10">
    <property type="entry name" value="Spore Coat Polysaccharide Biosynthesis Protein SpsA, Chain A"/>
    <property type="match status" value="1"/>
</dbReference>
<evidence type="ECO:0000259" key="4">
    <source>
        <dbReference type="Pfam" id="PF00535"/>
    </source>
</evidence>
<evidence type="ECO:0000256" key="3">
    <source>
        <dbReference type="ARBA" id="ARBA00022679"/>
    </source>
</evidence>
<protein>
    <submittedName>
        <fullName evidence="5">Glycosyltransferase</fullName>
    </submittedName>
</protein>
<dbReference type="AlphaFoldDB" id="C4XMR5"/>
<dbReference type="EMBL" id="AP010904">
    <property type="protein sequence ID" value="BAH74856.1"/>
    <property type="molecule type" value="Genomic_DNA"/>
</dbReference>
<dbReference type="Pfam" id="PF00535">
    <property type="entry name" value="Glycos_transf_2"/>
    <property type="match status" value="1"/>
</dbReference>
<dbReference type="InterPro" id="IPR029044">
    <property type="entry name" value="Nucleotide-diphossugar_trans"/>
</dbReference>
<dbReference type="GO" id="GO:0016757">
    <property type="term" value="F:glycosyltransferase activity"/>
    <property type="evidence" value="ECO:0007669"/>
    <property type="project" value="UniProtKB-KW"/>
</dbReference>
<reference evidence="5 6" key="1">
    <citation type="journal article" date="2009" name="Genome Res.">
        <title>Whole genome sequence of Desulfovibrio magneticus strain RS-1 revealed common gene clusters in magnetotactic bacteria.</title>
        <authorList>
            <person name="Nakazawa H."/>
            <person name="Arakaki A."/>
            <person name="Narita-Yamada S."/>
            <person name="Yashiro I."/>
            <person name="Jinno K."/>
            <person name="Aoki N."/>
            <person name="Tsuruyama A."/>
            <person name="Okamura Y."/>
            <person name="Tanikawa S."/>
            <person name="Fujita N."/>
            <person name="Takeyama H."/>
            <person name="Matsunaga T."/>
        </authorList>
    </citation>
    <scope>NUCLEOTIDE SEQUENCE [LARGE SCALE GENOMIC DNA]</scope>
    <source>
        <strain evidence="6">ATCC 700980 / DSM 13731 / RS-1</strain>
    </source>
</reference>
<dbReference type="InterPro" id="IPR001173">
    <property type="entry name" value="Glyco_trans_2-like"/>
</dbReference>
<dbReference type="PANTHER" id="PTHR43179">
    <property type="entry name" value="RHAMNOSYLTRANSFERASE WBBL"/>
    <property type="match status" value="1"/>
</dbReference>
<evidence type="ECO:0000313" key="6">
    <source>
        <dbReference type="Proteomes" id="UP000009071"/>
    </source>
</evidence>
<name>C4XMR5_SOLM1</name>
<keyword evidence="3" id="KW-0808">Transferase</keyword>
<dbReference type="KEGG" id="dma:DMR_13650"/>
<keyword evidence="6" id="KW-1185">Reference proteome</keyword>
<dbReference type="eggNOG" id="COG1216">
    <property type="taxonomic scope" value="Bacteria"/>
</dbReference>
<dbReference type="OrthoDB" id="5453183at2"/>